<dbReference type="InterPro" id="IPR000742">
    <property type="entry name" value="EGF"/>
</dbReference>
<dbReference type="SUPFAM" id="SSF57196">
    <property type="entry name" value="EGF/Laminin"/>
    <property type="match status" value="2"/>
</dbReference>
<dbReference type="PANTHER" id="PTHR12916">
    <property type="entry name" value="CYTOCHROME C OXIDASE POLYPEPTIDE VIC-2"/>
    <property type="match status" value="1"/>
</dbReference>
<evidence type="ECO:0000313" key="8">
    <source>
        <dbReference type="Proteomes" id="UP001159427"/>
    </source>
</evidence>
<evidence type="ECO:0000259" key="6">
    <source>
        <dbReference type="PROSITE" id="PS50026"/>
    </source>
</evidence>
<keyword evidence="4 5" id="KW-1015">Disulfide bond</keyword>
<dbReference type="Pfam" id="PF12661">
    <property type="entry name" value="hEGF"/>
    <property type="match status" value="1"/>
</dbReference>
<comment type="caution">
    <text evidence="7">The sequence shown here is derived from an EMBL/GenBank/DDBJ whole genome shotgun (WGS) entry which is preliminary data.</text>
</comment>
<keyword evidence="1 5" id="KW-0245">EGF-like domain</keyword>
<evidence type="ECO:0000256" key="3">
    <source>
        <dbReference type="ARBA" id="ARBA00022737"/>
    </source>
</evidence>
<dbReference type="InterPro" id="IPR013032">
    <property type="entry name" value="EGF-like_CS"/>
</dbReference>
<keyword evidence="3" id="KW-0677">Repeat</keyword>
<keyword evidence="2" id="KW-0732">Signal</keyword>
<proteinExistence type="predicted"/>
<dbReference type="PROSITE" id="PS50026">
    <property type="entry name" value="EGF_3"/>
    <property type="match status" value="2"/>
</dbReference>
<dbReference type="PROSITE" id="PS01187">
    <property type="entry name" value="EGF_CA"/>
    <property type="match status" value="1"/>
</dbReference>
<dbReference type="InterPro" id="IPR018097">
    <property type="entry name" value="EGF_Ca-bd_CS"/>
</dbReference>
<dbReference type="Gene3D" id="2.10.25.10">
    <property type="entry name" value="Laminin"/>
    <property type="match status" value="2"/>
</dbReference>
<dbReference type="Pfam" id="PF00008">
    <property type="entry name" value="EGF"/>
    <property type="match status" value="1"/>
</dbReference>
<dbReference type="PANTHER" id="PTHR12916:SF4">
    <property type="entry name" value="UNINFLATABLE, ISOFORM C"/>
    <property type="match status" value="1"/>
</dbReference>
<dbReference type="CDD" id="cd00054">
    <property type="entry name" value="EGF_CA"/>
    <property type="match status" value="2"/>
</dbReference>
<dbReference type="InterPro" id="IPR001881">
    <property type="entry name" value="EGF-like_Ca-bd_dom"/>
</dbReference>
<evidence type="ECO:0000256" key="1">
    <source>
        <dbReference type="ARBA" id="ARBA00022536"/>
    </source>
</evidence>
<feature type="disulfide bond" evidence="5">
    <location>
        <begin position="30"/>
        <end position="39"/>
    </location>
</feature>
<evidence type="ECO:0000256" key="2">
    <source>
        <dbReference type="ARBA" id="ARBA00022729"/>
    </source>
</evidence>
<evidence type="ECO:0000313" key="7">
    <source>
        <dbReference type="EMBL" id="CAH3025002.1"/>
    </source>
</evidence>
<dbReference type="EMBL" id="CALNXI010000332">
    <property type="protein sequence ID" value="CAH3025002.1"/>
    <property type="molecule type" value="Genomic_DNA"/>
</dbReference>
<feature type="non-terminal residue" evidence="7">
    <location>
        <position position="92"/>
    </location>
</feature>
<name>A0ABN8MAF6_9CNID</name>
<evidence type="ECO:0000256" key="5">
    <source>
        <dbReference type="PROSITE-ProRule" id="PRU00076"/>
    </source>
</evidence>
<feature type="domain" description="EGF-like" evidence="6">
    <location>
        <begin position="4"/>
        <end position="40"/>
    </location>
</feature>
<organism evidence="7 8">
    <name type="scientific">Porites evermanni</name>
    <dbReference type="NCBI Taxonomy" id="104178"/>
    <lineage>
        <taxon>Eukaryota</taxon>
        <taxon>Metazoa</taxon>
        <taxon>Cnidaria</taxon>
        <taxon>Anthozoa</taxon>
        <taxon>Hexacorallia</taxon>
        <taxon>Scleractinia</taxon>
        <taxon>Fungiina</taxon>
        <taxon>Poritidae</taxon>
        <taxon>Porites</taxon>
    </lineage>
</organism>
<sequence length="92" mass="9996">FLIDINDCVNHTCQNGGSCVDSINNFTCNCLKGYTGSYCETGHCVINYTSMFLSDIDNCVHHTCLNGGSCVDGVNNYTCRCNAGFKGDRCET</sequence>
<dbReference type="InterPro" id="IPR000152">
    <property type="entry name" value="EGF-type_Asp/Asn_hydroxyl_site"/>
</dbReference>
<dbReference type="PROSITE" id="PS00010">
    <property type="entry name" value="ASX_HYDROXYL"/>
    <property type="match status" value="2"/>
</dbReference>
<dbReference type="PROSITE" id="PS01186">
    <property type="entry name" value="EGF_2"/>
    <property type="match status" value="2"/>
</dbReference>
<reference evidence="7 8" key="1">
    <citation type="submission" date="2022-05" db="EMBL/GenBank/DDBJ databases">
        <authorList>
            <consortium name="Genoscope - CEA"/>
            <person name="William W."/>
        </authorList>
    </citation>
    <scope>NUCLEOTIDE SEQUENCE [LARGE SCALE GENOMIC DNA]</scope>
</reference>
<accession>A0ABN8MAF6</accession>
<protein>
    <recommendedName>
        <fullName evidence="6">EGF-like domain-containing protein</fullName>
    </recommendedName>
</protein>
<evidence type="ECO:0000256" key="4">
    <source>
        <dbReference type="ARBA" id="ARBA00023157"/>
    </source>
</evidence>
<comment type="caution">
    <text evidence="5">Lacks conserved residue(s) required for the propagation of feature annotation.</text>
</comment>
<dbReference type="SMART" id="SM00181">
    <property type="entry name" value="EGF"/>
    <property type="match status" value="2"/>
</dbReference>
<dbReference type="PRINTS" id="PR00010">
    <property type="entry name" value="EGFBLOOD"/>
</dbReference>
<gene>
    <name evidence="7" type="ORF">PEVE_00024778</name>
</gene>
<dbReference type="SMART" id="SM00179">
    <property type="entry name" value="EGF_CA"/>
    <property type="match status" value="2"/>
</dbReference>
<feature type="domain" description="EGF-like" evidence="6">
    <location>
        <begin position="55"/>
        <end position="91"/>
    </location>
</feature>
<feature type="non-terminal residue" evidence="7">
    <location>
        <position position="1"/>
    </location>
</feature>
<keyword evidence="8" id="KW-1185">Reference proteome</keyword>
<feature type="disulfide bond" evidence="5">
    <location>
        <begin position="81"/>
        <end position="90"/>
    </location>
</feature>
<dbReference type="PROSITE" id="PS00022">
    <property type="entry name" value="EGF_1"/>
    <property type="match status" value="2"/>
</dbReference>
<dbReference type="Proteomes" id="UP001159427">
    <property type="component" value="Unassembled WGS sequence"/>
</dbReference>